<dbReference type="Proteomes" id="UP000611640">
    <property type="component" value="Chromosome"/>
</dbReference>
<accession>A0A7R7DLQ1</accession>
<dbReference type="KEGG" id="atl:Athai_13480"/>
<proteinExistence type="predicted"/>
<keyword evidence="2" id="KW-1185">Reference proteome</keyword>
<dbReference type="AlphaFoldDB" id="A0A7R7DLQ1"/>
<name>A0A7R7DLQ1_9ACTN</name>
<organism evidence="1 2">
    <name type="scientific">Actinocatenispora thailandica</name>
    <dbReference type="NCBI Taxonomy" id="227318"/>
    <lineage>
        <taxon>Bacteria</taxon>
        <taxon>Bacillati</taxon>
        <taxon>Actinomycetota</taxon>
        <taxon>Actinomycetes</taxon>
        <taxon>Micromonosporales</taxon>
        <taxon>Micromonosporaceae</taxon>
        <taxon>Actinocatenispora</taxon>
    </lineage>
</organism>
<protein>
    <submittedName>
        <fullName evidence="1">Uncharacterized protein</fullName>
    </submittedName>
</protein>
<reference evidence="1 2" key="1">
    <citation type="submission" date="2020-08" db="EMBL/GenBank/DDBJ databases">
        <title>Whole genome shotgun sequence of Actinocatenispora thailandica NBRC 105041.</title>
        <authorList>
            <person name="Komaki H."/>
            <person name="Tamura T."/>
        </authorList>
    </citation>
    <scope>NUCLEOTIDE SEQUENCE [LARGE SCALE GENOMIC DNA]</scope>
    <source>
        <strain evidence="1 2">NBRC 105041</strain>
    </source>
</reference>
<sequence length="77" mass="8531">MRCNCQRATVQAITDRGGHYILTIKNNQPNLRRRVKALPWKDIPSLAISREAGHGRRETRTLKATALAHGIGFPGAV</sequence>
<evidence type="ECO:0000313" key="1">
    <source>
        <dbReference type="EMBL" id="BCJ33845.1"/>
    </source>
</evidence>
<evidence type="ECO:0000313" key="2">
    <source>
        <dbReference type="Proteomes" id="UP000611640"/>
    </source>
</evidence>
<dbReference type="EMBL" id="AP023355">
    <property type="protein sequence ID" value="BCJ33845.1"/>
    <property type="molecule type" value="Genomic_DNA"/>
</dbReference>
<gene>
    <name evidence="1" type="ORF">Athai_13480</name>
</gene>